<dbReference type="InterPro" id="IPR036249">
    <property type="entry name" value="Thioredoxin-like_sf"/>
</dbReference>
<dbReference type="PANTHER" id="PTHR42852">
    <property type="entry name" value="THIOL:DISULFIDE INTERCHANGE PROTEIN DSBE"/>
    <property type="match status" value="1"/>
</dbReference>
<evidence type="ECO:0000313" key="6">
    <source>
        <dbReference type="EMBL" id="MPM26964.1"/>
    </source>
</evidence>
<dbReference type="PANTHER" id="PTHR42852:SF6">
    <property type="entry name" value="THIOL:DISULFIDE INTERCHANGE PROTEIN DSBE"/>
    <property type="match status" value="1"/>
</dbReference>
<name>A0A644YLH5_9ZZZZ</name>
<keyword evidence="2" id="KW-0201">Cytochrome c-type biogenesis</keyword>
<evidence type="ECO:0000256" key="1">
    <source>
        <dbReference type="ARBA" id="ARBA00004196"/>
    </source>
</evidence>
<dbReference type="PROSITE" id="PS00194">
    <property type="entry name" value="THIOREDOXIN_1"/>
    <property type="match status" value="1"/>
</dbReference>
<dbReference type="GO" id="GO:0017004">
    <property type="term" value="P:cytochrome complex assembly"/>
    <property type="evidence" value="ECO:0007669"/>
    <property type="project" value="UniProtKB-KW"/>
</dbReference>
<dbReference type="GO" id="GO:0030313">
    <property type="term" value="C:cell envelope"/>
    <property type="evidence" value="ECO:0007669"/>
    <property type="project" value="UniProtKB-SubCell"/>
</dbReference>
<proteinExistence type="predicted"/>
<organism evidence="6">
    <name type="scientific">bioreactor metagenome</name>
    <dbReference type="NCBI Taxonomy" id="1076179"/>
    <lineage>
        <taxon>unclassified sequences</taxon>
        <taxon>metagenomes</taxon>
        <taxon>ecological metagenomes</taxon>
    </lineage>
</organism>
<keyword evidence="4" id="KW-0676">Redox-active center</keyword>
<dbReference type="InterPro" id="IPR013740">
    <property type="entry name" value="Redoxin"/>
</dbReference>
<dbReference type="Gene3D" id="3.40.30.10">
    <property type="entry name" value="Glutaredoxin"/>
    <property type="match status" value="1"/>
</dbReference>
<dbReference type="InterPro" id="IPR013766">
    <property type="entry name" value="Thioredoxin_domain"/>
</dbReference>
<dbReference type="InterPro" id="IPR017937">
    <property type="entry name" value="Thioredoxin_CS"/>
</dbReference>
<accession>A0A644YLH5</accession>
<sequence length="332" mass="37951">MKNKISLLFALLIIFQTADAQFQISGKLRTLRPVTLSLRNLNDSLVWSVDISNSREFASGKINIKEDLYKLKIGDFESFIILENRPISMKGFLDDKNISNTDLFFDGQQLCLSFKSAELEFLKGDSRGWSFNAIKDKYPGIVLASIIYVYDNFFNTKIESVKEAVLKNSGHDSNSLVIKHLLEKNEKMSVFALGADFIDFSLPDSSGKLHHTSDFKGKIILLDFWASWCGPCRVEMKSLQKIHEEIKGDDLIFISISLDDDRSKWIKALETDDIPWLALWDEDGFDNSEFRTQFGFNQIPFIALIDANGRLIARNIRGEDVKNEILKLRNNK</sequence>
<feature type="domain" description="Thioredoxin" evidence="5">
    <location>
        <begin position="191"/>
        <end position="332"/>
    </location>
</feature>
<dbReference type="SUPFAM" id="SSF52833">
    <property type="entry name" value="Thioredoxin-like"/>
    <property type="match status" value="1"/>
</dbReference>
<protein>
    <submittedName>
        <fullName evidence="6">Thiol-disulfide oxidoreductase ResA</fullName>
    </submittedName>
</protein>
<dbReference type="PROSITE" id="PS51352">
    <property type="entry name" value="THIOREDOXIN_2"/>
    <property type="match status" value="1"/>
</dbReference>
<dbReference type="AlphaFoldDB" id="A0A644YLH5"/>
<evidence type="ECO:0000256" key="4">
    <source>
        <dbReference type="ARBA" id="ARBA00023284"/>
    </source>
</evidence>
<reference evidence="6" key="1">
    <citation type="submission" date="2019-08" db="EMBL/GenBank/DDBJ databases">
        <authorList>
            <person name="Kucharzyk K."/>
            <person name="Murdoch R.W."/>
            <person name="Higgins S."/>
            <person name="Loffler F."/>
        </authorList>
    </citation>
    <scope>NUCLEOTIDE SEQUENCE</scope>
</reference>
<dbReference type="GO" id="GO:0016491">
    <property type="term" value="F:oxidoreductase activity"/>
    <property type="evidence" value="ECO:0007669"/>
    <property type="project" value="InterPro"/>
</dbReference>
<comment type="subcellular location">
    <subcellularLocation>
        <location evidence="1">Cell envelope</location>
    </subcellularLocation>
</comment>
<evidence type="ECO:0000259" key="5">
    <source>
        <dbReference type="PROSITE" id="PS51352"/>
    </source>
</evidence>
<dbReference type="Pfam" id="PF08534">
    <property type="entry name" value="Redoxin"/>
    <property type="match status" value="1"/>
</dbReference>
<gene>
    <name evidence="6" type="primary">resA_66</name>
    <name evidence="6" type="ORF">SDC9_73469</name>
</gene>
<evidence type="ECO:0000256" key="3">
    <source>
        <dbReference type="ARBA" id="ARBA00023157"/>
    </source>
</evidence>
<dbReference type="CDD" id="cd02966">
    <property type="entry name" value="TlpA_like_family"/>
    <property type="match status" value="1"/>
</dbReference>
<keyword evidence="3" id="KW-1015">Disulfide bond</keyword>
<dbReference type="EMBL" id="VSSQ01004872">
    <property type="protein sequence ID" value="MPM26964.1"/>
    <property type="molecule type" value="Genomic_DNA"/>
</dbReference>
<comment type="caution">
    <text evidence="6">The sequence shown here is derived from an EMBL/GenBank/DDBJ whole genome shotgun (WGS) entry which is preliminary data.</text>
</comment>
<dbReference type="InterPro" id="IPR050553">
    <property type="entry name" value="Thioredoxin_ResA/DsbE_sf"/>
</dbReference>
<evidence type="ECO:0000256" key="2">
    <source>
        <dbReference type="ARBA" id="ARBA00022748"/>
    </source>
</evidence>